<protein>
    <submittedName>
        <fullName evidence="1">Uncharacterized protein</fullName>
    </submittedName>
</protein>
<evidence type="ECO:0000313" key="1">
    <source>
        <dbReference type="EMBL" id="PSR80054.1"/>
    </source>
</evidence>
<reference evidence="1 2" key="1">
    <citation type="journal article" date="2018" name="Mycol. Prog.">
        <title>Coniella lustricola, a new species from submerged detritus.</title>
        <authorList>
            <person name="Raudabaugh D.B."/>
            <person name="Iturriaga T."/>
            <person name="Carver A."/>
            <person name="Mondo S."/>
            <person name="Pangilinan J."/>
            <person name="Lipzen A."/>
            <person name="He G."/>
            <person name="Amirebrahimi M."/>
            <person name="Grigoriev I.V."/>
            <person name="Miller A.N."/>
        </authorList>
    </citation>
    <scope>NUCLEOTIDE SEQUENCE [LARGE SCALE GENOMIC DNA]</scope>
    <source>
        <strain evidence="1 2">B22-T-1</strain>
    </source>
</reference>
<gene>
    <name evidence="1" type="ORF">BD289DRAFT_485231</name>
</gene>
<organism evidence="1 2">
    <name type="scientific">Coniella lustricola</name>
    <dbReference type="NCBI Taxonomy" id="2025994"/>
    <lineage>
        <taxon>Eukaryota</taxon>
        <taxon>Fungi</taxon>
        <taxon>Dikarya</taxon>
        <taxon>Ascomycota</taxon>
        <taxon>Pezizomycotina</taxon>
        <taxon>Sordariomycetes</taxon>
        <taxon>Sordariomycetidae</taxon>
        <taxon>Diaporthales</taxon>
        <taxon>Schizoparmaceae</taxon>
        <taxon>Coniella</taxon>
    </lineage>
</organism>
<dbReference type="Proteomes" id="UP000241462">
    <property type="component" value="Unassembled WGS sequence"/>
</dbReference>
<dbReference type="InParanoid" id="A0A2T2ZZB6"/>
<dbReference type="EMBL" id="KZ678545">
    <property type="protein sequence ID" value="PSR80054.1"/>
    <property type="molecule type" value="Genomic_DNA"/>
</dbReference>
<sequence length="245" mass="27661">MTVEWLSSLQSPQTMVIKERQQASERVTYTASGNEKLPSCRLCLHIKSAVVKYVFDQRLTPPSIKSPAFKNHVQRLKPLCNLSPPGSESAKQDFRRVVDRCFRDLFAYTVRFWTLQHGLLRAARLPDGQLRYNWSSELAEHWSSSVATVEAWMKHLSKIDSASITTVSASQLALQMDDLKIRDDGPSASTKSPKKITWILYSYRVSESKPLERASSPTSSDVWAPTSAKTLVESTKTIEDPVTDR</sequence>
<keyword evidence="2" id="KW-1185">Reference proteome</keyword>
<proteinExistence type="predicted"/>
<evidence type="ECO:0000313" key="2">
    <source>
        <dbReference type="Proteomes" id="UP000241462"/>
    </source>
</evidence>
<accession>A0A2T2ZZB6</accession>
<dbReference type="AlphaFoldDB" id="A0A2T2ZZB6"/>
<name>A0A2T2ZZB6_9PEZI</name>